<feature type="region of interest" description="Disordered" evidence="2">
    <location>
        <begin position="1"/>
        <end position="26"/>
    </location>
</feature>
<reference evidence="3 4" key="1">
    <citation type="submission" date="2024-10" db="EMBL/GenBank/DDBJ databases">
        <title>The Natural Products Discovery Center: Release of the First 8490 Sequenced Strains for Exploring Actinobacteria Biosynthetic Diversity.</title>
        <authorList>
            <person name="Kalkreuter E."/>
            <person name="Kautsar S.A."/>
            <person name="Yang D."/>
            <person name="Bader C.D."/>
            <person name="Teijaro C.N."/>
            <person name="Fluegel L."/>
            <person name="Davis C.M."/>
            <person name="Simpson J.R."/>
            <person name="Lauterbach L."/>
            <person name="Steele A.D."/>
            <person name="Gui C."/>
            <person name="Meng S."/>
            <person name="Li G."/>
            <person name="Viehrig K."/>
            <person name="Ye F."/>
            <person name="Su P."/>
            <person name="Kiefer A.F."/>
            <person name="Nichols A."/>
            <person name="Cepeda A.J."/>
            <person name="Yan W."/>
            <person name="Fan B."/>
            <person name="Jiang Y."/>
            <person name="Adhikari A."/>
            <person name="Zheng C.-J."/>
            <person name="Schuster L."/>
            <person name="Cowan T.M."/>
            <person name="Smanski M.J."/>
            <person name="Chevrette M.G."/>
            <person name="De Carvalho L.P.S."/>
            <person name="Shen B."/>
        </authorList>
    </citation>
    <scope>NUCLEOTIDE SEQUENCE [LARGE SCALE GENOMIC DNA]</scope>
    <source>
        <strain evidence="3 4">NPDC017990</strain>
    </source>
</reference>
<keyword evidence="1" id="KW-0175">Coiled coil</keyword>
<dbReference type="Proteomes" id="UP001610818">
    <property type="component" value="Unassembled WGS sequence"/>
</dbReference>
<proteinExistence type="predicted"/>
<organism evidence="3 4">
    <name type="scientific">Streptomyces longisporoflavus</name>
    <dbReference type="NCBI Taxonomy" id="28044"/>
    <lineage>
        <taxon>Bacteria</taxon>
        <taxon>Bacillati</taxon>
        <taxon>Actinomycetota</taxon>
        <taxon>Actinomycetes</taxon>
        <taxon>Kitasatosporales</taxon>
        <taxon>Streptomycetaceae</taxon>
        <taxon>Streptomyces</taxon>
    </lineage>
</organism>
<comment type="caution">
    <text evidence="3">The sequence shown here is derived from an EMBL/GenBank/DDBJ whole genome shotgun (WGS) entry which is preliminary data.</text>
</comment>
<name>A0ABW7R3X9_9ACTN</name>
<gene>
    <name evidence="3" type="ORF">ACH4F9_44105</name>
</gene>
<evidence type="ECO:0000256" key="1">
    <source>
        <dbReference type="SAM" id="Coils"/>
    </source>
</evidence>
<protein>
    <submittedName>
        <fullName evidence="3">Uncharacterized protein</fullName>
    </submittedName>
</protein>
<sequence>MQAPLPAGTRASQARKVARDETGGTRASAVGLAVDLELARGEIRMLRQERDRLKEVVRRNLGQEPDKAGTGDLTTRVNELLTSNQRLEDELAKVTIAHDDLKQSLDAATEEVATVRMAMTQIMRDANR</sequence>
<accession>A0ABW7R3X9</accession>
<feature type="coiled-coil region" evidence="1">
    <location>
        <begin position="36"/>
        <end position="111"/>
    </location>
</feature>
<evidence type="ECO:0000313" key="3">
    <source>
        <dbReference type="EMBL" id="MFH8551978.1"/>
    </source>
</evidence>
<evidence type="ECO:0000256" key="2">
    <source>
        <dbReference type="SAM" id="MobiDB-lite"/>
    </source>
</evidence>
<evidence type="ECO:0000313" key="4">
    <source>
        <dbReference type="Proteomes" id="UP001610818"/>
    </source>
</evidence>
<keyword evidence="4" id="KW-1185">Reference proteome</keyword>
<dbReference type="RefSeq" id="WP_397719111.1">
    <property type="nucleotide sequence ID" value="NZ_JBIRGN010000020.1"/>
</dbReference>
<dbReference type="EMBL" id="JBIRGQ010000020">
    <property type="protein sequence ID" value="MFH8551978.1"/>
    <property type="molecule type" value="Genomic_DNA"/>
</dbReference>